<dbReference type="SUPFAM" id="SSF117074">
    <property type="entry name" value="Hypothetical protein PA1324"/>
    <property type="match status" value="4"/>
</dbReference>
<dbReference type="GO" id="GO:0005576">
    <property type="term" value="C:extracellular region"/>
    <property type="evidence" value="ECO:0007669"/>
    <property type="project" value="UniProtKB-SubCell"/>
</dbReference>
<protein>
    <submittedName>
        <fullName evidence="7">SdrD B-like domain-containing protein</fullName>
    </submittedName>
</protein>
<evidence type="ECO:0000259" key="5">
    <source>
        <dbReference type="Pfam" id="PF17210"/>
    </source>
</evidence>
<sequence>MGDLVWEDLNVNGIQDPGEPGIAGVTVNIYSCDGNLVDTTVTDAVGNYNFIAEEGDYFVEFEAPVGYIFTPQDQGADDAMDSDADATTGQTVCTILNPEEIDYTWDAGIHQLASIGDFVWEDLNANGIQEENETGIDGVTVELYDSANNLLATTVTYSNGFYQFTGLTPGEYSIGFVPPAGYFFSPQDQGADATIDSDADITTGRTNPDVIGSGEVDNTWDAGMYQPASIGDFVWEDLNINGMQDAGEQGFSGATVQFYDCYGNLLAMTITDATGFYQFSGITPGEYYIEFALPAGYFFSPQDQGTFDSIDSDVDITSGLTTCIFLGSGTDYQNRDAGVTSIQWGGIGNLAWNDLNNDGIQDTNESGIPNVTVELFDCESNHLATTITNSNGTYQFIGLESGNYSVGFVLPAGYIFSPQNQGADDTADSDANPATGLTTCIALDPGEIDMALDAGFLEVIPCVDVEKYTNGLDKDTDGLTGIVIGDTITWKYIITNTGNVPLGNIVLTDDKQGIIPCPKNTLSPGESMECEMDDVAKYGHYVNTANVTAQFDGFVVSDEDVGEYYGYEPDDNGWEPNAVPTAGPIITALLLGVFMVLLLKKDKQQ</sequence>
<feature type="domain" description="DUF7507" evidence="6">
    <location>
        <begin position="478"/>
        <end position="550"/>
    </location>
</feature>
<dbReference type="InterPro" id="IPR033764">
    <property type="entry name" value="Sdr_B"/>
</dbReference>
<keyword evidence="2" id="KW-0964">Secreted</keyword>
<dbReference type="InterPro" id="IPR013783">
    <property type="entry name" value="Ig-like_fold"/>
</dbReference>
<organism evidence="7 8">
    <name type="scientific">Methanolobus mangrovi</name>
    <dbReference type="NCBI Taxonomy" id="3072977"/>
    <lineage>
        <taxon>Archaea</taxon>
        <taxon>Methanobacteriati</taxon>
        <taxon>Methanobacteriota</taxon>
        <taxon>Stenosarchaea group</taxon>
        <taxon>Methanomicrobia</taxon>
        <taxon>Methanosarcinales</taxon>
        <taxon>Methanosarcinaceae</taxon>
        <taxon>Methanolobus</taxon>
    </lineage>
</organism>
<feature type="domain" description="SD-repeat containing protein B" evidence="5">
    <location>
        <begin position="113"/>
        <end position="224"/>
    </location>
</feature>
<dbReference type="GeneID" id="84229222"/>
<name>A0AA51UGP8_9EURY</name>
<evidence type="ECO:0000313" key="7">
    <source>
        <dbReference type="EMBL" id="WMW22947.1"/>
    </source>
</evidence>
<evidence type="ECO:0000256" key="2">
    <source>
        <dbReference type="ARBA" id="ARBA00022525"/>
    </source>
</evidence>
<dbReference type="PANTHER" id="PTHR23303">
    <property type="entry name" value="CARBOXYPEPTIDASE REGULATORY REGION-CONTAINING"/>
    <property type="match status" value="1"/>
</dbReference>
<feature type="domain" description="SD-repeat containing protein B" evidence="5">
    <location>
        <begin position="228"/>
        <end position="339"/>
    </location>
</feature>
<evidence type="ECO:0000313" key="8">
    <source>
        <dbReference type="Proteomes" id="UP001183006"/>
    </source>
</evidence>
<evidence type="ECO:0000256" key="4">
    <source>
        <dbReference type="SAM" id="Phobius"/>
    </source>
</evidence>
<keyword evidence="4" id="KW-0472">Membrane</keyword>
<evidence type="ECO:0000256" key="1">
    <source>
        <dbReference type="ARBA" id="ARBA00004613"/>
    </source>
</evidence>
<keyword evidence="3" id="KW-0732">Signal</keyword>
<reference evidence="7" key="1">
    <citation type="submission" date="2023-08" db="EMBL/GenBank/DDBJ databases">
        <title>Methanolobus mangrovi sp. nov. and Methanolobus sediminis sp. nov, two novel methylotrophic methanogens isolated from mangrove sediments in China.</title>
        <authorList>
            <person name="Zhou J."/>
        </authorList>
    </citation>
    <scope>NUCLEOTIDE SEQUENCE</scope>
    <source>
        <strain evidence="7">FTZ2</strain>
    </source>
</reference>
<dbReference type="InterPro" id="IPR055354">
    <property type="entry name" value="DUF7507"/>
</dbReference>
<feature type="domain" description="SD-repeat containing protein B" evidence="5">
    <location>
        <begin position="1"/>
        <end position="109"/>
    </location>
</feature>
<dbReference type="EMBL" id="CP133594">
    <property type="protein sequence ID" value="WMW22947.1"/>
    <property type="molecule type" value="Genomic_DNA"/>
</dbReference>
<gene>
    <name evidence="7" type="ORF">RE476_03735</name>
</gene>
<accession>A0AA51UGP8</accession>
<dbReference type="Gene3D" id="2.60.40.10">
    <property type="entry name" value="Immunoglobulins"/>
    <property type="match status" value="4"/>
</dbReference>
<dbReference type="PANTHER" id="PTHR23303:SF15">
    <property type="entry name" value="COLOSSIN-A"/>
    <property type="match status" value="1"/>
</dbReference>
<dbReference type="KEGG" id="mmav:RE476_03735"/>
<keyword evidence="4" id="KW-0812">Transmembrane</keyword>
<proteinExistence type="predicted"/>
<evidence type="ECO:0000256" key="3">
    <source>
        <dbReference type="ARBA" id="ARBA00022729"/>
    </source>
</evidence>
<keyword evidence="8" id="KW-1185">Reference proteome</keyword>
<evidence type="ECO:0000259" key="6">
    <source>
        <dbReference type="Pfam" id="PF24346"/>
    </source>
</evidence>
<dbReference type="Proteomes" id="UP001183006">
    <property type="component" value="Chromosome"/>
</dbReference>
<comment type="subcellular location">
    <subcellularLocation>
        <location evidence="1">Secreted</location>
    </subcellularLocation>
</comment>
<feature type="transmembrane region" description="Helical" evidence="4">
    <location>
        <begin position="581"/>
        <end position="599"/>
    </location>
</feature>
<dbReference type="AlphaFoldDB" id="A0AA51UGP8"/>
<keyword evidence="4" id="KW-1133">Transmembrane helix</keyword>
<feature type="domain" description="SD-repeat containing protein B" evidence="5">
    <location>
        <begin position="347"/>
        <end position="456"/>
    </location>
</feature>
<dbReference type="Pfam" id="PF24346">
    <property type="entry name" value="DUF7507"/>
    <property type="match status" value="1"/>
</dbReference>
<dbReference type="Pfam" id="PF17210">
    <property type="entry name" value="SdrD_B"/>
    <property type="match status" value="4"/>
</dbReference>
<dbReference type="InterPro" id="IPR051417">
    <property type="entry name" value="SDr/BOS_complex"/>
</dbReference>
<dbReference type="RefSeq" id="WP_309309062.1">
    <property type="nucleotide sequence ID" value="NZ_CP133594.1"/>
</dbReference>